<reference evidence="10 11" key="1">
    <citation type="journal article" date="2024" name="Nat. Commun.">
        <title>Phylogenomics reveals the evolutionary origins of lichenization in chlorophyte algae.</title>
        <authorList>
            <person name="Puginier C."/>
            <person name="Libourel C."/>
            <person name="Otte J."/>
            <person name="Skaloud P."/>
            <person name="Haon M."/>
            <person name="Grisel S."/>
            <person name="Petersen M."/>
            <person name="Berrin J.G."/>
            <person name="Delaux P.M."/>
            <person name="Dal Grande F."/>
            <person name="Keller J."/>
        </authorList>
    </citation>
    <scope>NUCLEOTIDE SEQUENCE [LARGE SCALE GENOMIC DNA]</scope>
    <source>
        <strain evidence="10 11">SAG 2145</strain>
    </source>
</reference>
<name>A0AAW1S9K3_9CHLO</name>
<keyword evidence="4 9" id="KW-0812">Transmembrane</keyword>
<keyword evidence="11" id="KW-1185">Reference proteome</keyword>
<dbReference type="GO" id="GO:0006888">
    <property type="term" value="P:endoplasmic reticulum to Golgi vesicle-mediated transport"/>
    <property type="evidence" value="ECO:0007669"/>
    <property type="project" value="InterPro"/>
</dbReference>
<dbReference type="GO" id="GO:0005797">
    <property type="term" value="C:Golgi medial cisterna"/>
    <property type="evidence" value="ECO:0007669"/>
    <property type="project" value="TreeGrafter"/>
</dbReference>
<dbReference type="Pfam" id="PF12352">
    <property type="entry name" value="V-SNARE_C"/>
    <property type="match status" value="1"/>
</dbReference>
<evidence type="ECO:0008006" key="12">
    <source>
        <dbReference type="Google" id="ProtNLM"/>
    </source>
</evidence>
<protein>
    <recommendedName>
        <fullName evidence="12">Golgi SNAP receptor complex member 1</fullName>
    </recommendedName>
</protein>
<dbReference type="GO" id="GO:0006906">
    <property type="term" value="P:vesicle fusion"/>
    <property type="evidence" value="ECO:0007669"/>
    <property type="project" value="TreeGrafter"/>
</dbReference>
<evidence type="ECO:0000313" key="11">
    <source>
        <dbReference type="Proteomes" id="UP001438707"/>
    </source>
</evidence>
<evidence type="ECO:0000256" key="1">
    <source>
        <dbReference type="ARBA" id="ARBA00004409"/>
    </source>
</evidence>
<evidence type="ECO:0000256" key="3">
    <source>
        <dbReference type="ARBA" id="ARBA00022448"/>
    </source>
</evidence>
<comment type="subcellular location">
    <subcellularLocation>
        <location evidence="1">Golgi apparatus membrane</location>
        <topology evidence="1">Single-pass type IV membrane protein</topology>
    </subcellularLocation>
</comment>
<evidence type="ECO:0000256" key="9">
    <source>
        <dbReference type="SAM" id="Phobius"/>
    </source>
</evidence>
<evidence type="ECO:0000256" key="6">
    <source>
        <dbReference type="ARBA" id="ARBA00022989"/>
    </source>
</evidence>
<dbReference type="PANTHER" id="PTHR21094">
    <property type="entry name" value="GOS-28 SNARE- RELATED"/>
    <property type="match status" value="1"/>
</dbReference>
<feature type="transmembrane region" description="Helical" evidence="9">
    <location>
        <begin position="245"/>
        <end position="263"/>
    </location>
</feature>
<evidence type="ECO:0000256" key="8">
    <source>
        <dbReference type="ARBA" id="ARBA00023136"/>
    </source>
</evidence>
<proteinExistence type="inferred from homology"/>
<keyword evidence="8 9" id="KW-0472">Membrane</keyword>
<evidence type="ECO:0000256" key="2">
    <source>
        <dbReference type="ARBA" id="ARBA00008473"/>
    </source>
</evidence>
<keyword evidence="6 9" id="KW-1133">Transmembrane helix</keyword>
<comment type="caution">
    <text evidence="10">The sequence shown here is derived from an EMBL/GenBank/DDBJ whole genome shotgun (WGS) entry which is preliminary data.</text>
</comment>
<dbReference type="GO" id="GO:0031201">
    <property type="term" value="C:SNARE complex"/>
    <property type="evidence" value="ECO:0007669"/>
    <property type="project" value="TreeGrafter"/>
</dbReference>
<dbReference type="AlphaFoldDB" id="A0AAW1S9K3"/>
<dbReference type="GO" id="GO:0005801">
    <property type="term" value="C:cis-Golgi network"/>
    <property type="evidence" value="ECO:0007669"/>
    <property type="project" value="InterPro"/>
</dbReference>
<dbReference type="GO" id="GO:0048219">
    <property type="term" value="P:inter-Golgi cisterna vesicle-mediated transport"/>
    <property type="evidence" value="ECO:0007669"/>
    <property type="project" value="TreeGrafter"/>
</dbReference>
<keyword evidence="7" id="KW-0333">Golgi apparatus</keyword>
<dbReference type="Proteomes" id="UP001438707">
    <property type="component" value="Unassembled WGS sequence"/>
</dbReference>
<dbReference type="PIRSF" id="PIRSF027109">
    <property type="entry name" value="Golgi_SNARE"/>
    <property type="match status" value="1"/>
</dbReference>
<dbReference type="PANTHER" id="PTHR21094:SF2">
    <property type="entry name" value="GOLGI SNAP RECEPTOR COMPLEX MEMBER 1"/>
    <property type="match status" value="1"/>
</dbReference>
<evidence type="ECO:0000313" key="10">
    <source>
        <dbReference type="EMBL" id="KAK9842924.1"/>
    </source>
</evidence>
<evidence type="ECO:0000256" key="7">
    <source>
        <dbReference type="ARBA" id="ARBA00023034"/>
    </source>
</evidence>
<comment type="similarity">
    <text evidence="2">Belongs to the GOSR1 family.</text>
</comment>
<organism evidence="10 11">
    <name type="scientific">Apatococcus lobatus</name>
    <dbReference type="NCBI Taxonomy" id="904363"/>
    <lineage>
        <taxon>Eukaryota</taxon>
        <taxon>Viridiplantae</taxon>
        <taxon>Chlorophyta</taxon>
        <taxon>core chlorophytes</taxon>
        <taxon>Trebouxiophyceae</taxon>
        <taxon>Chlorellales</taxon>
        <taxon>Chlorellaceae</taxon>
        <taxon>Apatococcus</taxon>
    </lineage>
</organism>
<evidence type="ECO:0000256" key="4">
    <source>
        <dbReference type="ARBA" id="ARBA00022692"/>
    </source>
</evidence>
<evidence type="ECO:0000256" key="5">
    <source>
        <dbReference type="ARBA" id="ARBA00022927"/>
    </source>
</evidence>
<gene>
    <name evidence="10" type="ORF">WJX74_004482</name>
</gene>
<dbReference type="GO" id="GO:0000139">
    <property type="term" value="C:Golgi membrane"/>
    <property type="evidence" value="ECO:0007669"/>
    <property type="project" value="UniProtKB-SubCell"/>
</dbReference>
<dbReference type="EMBL" id="JALJOS010000002">
    <property type="protein sequence ID" value="KAK9842924.1"/>
    <property type="molecule type" value="Genomic_DNA"/>
</dbReference>
<dbReference type="GO" id="GO:0005484">
    <property type="term" value="F:SNAP receptor activity"/>
    <property type="evidence" value="ECO:0007669"/>
    <property type="project" value="TreeGrafter"/>
</dbReference>
<dbReference type="InterPro" id="IPR023601">
    <property type="entry name" value="Golgi_SNAP_su1"/>
</dbReference>
<dbReference type="GO" id="GO:0015031">
    <property type="term" value="P:protein transport"/>
    <property type="evidence" value="ECO:0007669"/>
    <property type="project" value="UniProtKB-KW"/>
</dbReference>
<accession>A0AAW1S9K3</accession>
<keyword evidence="3" id="KW-0813">Transport</keyword>
<sequence length="265" mass="28607">MSLRGFNPNTFDPVDPPEGADFVMAYARSSAAAARPATPAQTRAWEDLRREARRLESELDTKLASYAKLCSNVDSGWGSKGESGLATEQFAQSKATEIQGLLSRLSDANEEMSSSLSGSSDSRSHTLARHRDILHDFQQEFRRLSANLGAARDRAELFAGSTETSIPIGGQGASGLLLRERGALQGANTALDDVMGQASSVAGSLTGQRRLFGNIGTKLADVSSRFPVVNNLLTSIRRRKNRDTIILSAVIVACALFTIIYWLNK</sequence>
<keyword evidence="5" id="KW-0653">Protein transport</keyword>